<dbReference type="CDD" id="cd00448">
    <property type="entry name" value="YjgF_YER057c_UK114_family"/>
    <property type="match status" value="1"/>
</dbReference>
<evidence type="ECO:0000256" key="1">
    <source>
        <dbReference type="ARBA" id="ARBA00010552"/>
    </source>
</evidence>
<dbReference type="InterPro" id="IPR006175">
    <property type="entry name" value="YjgF/YER057c/UK114"/>
</dbReference>
<dbReference type="AlphaFoldDB" id="A0A5E7C5D0"/>
<dbReference type="EC" id="3.5.99.10" evidence="2"/>
<comment type="similarity">
    <text evidence="1">Belongs to the RutC family.</text>
</comment>
<evidence type="ECO:0000313" key="2">
    <source>
        <dbReference type="EMBL" id="VVN99868.1"/>
    </source>
</evidence>
<keyword evidence="2" id="KW-0378">Hydrolase</keyword>
<accession>A0A5E7C5D0</accession>
<dbReference type="Pfam" id="PF01042">
    <property type="entry name" value="Ribonuc_L-PSP"/>
    <property type="match status" value="1"/>
</dbReference>
<dbReference type="GO" id="GO:0120241">
    <property type="term" value="F:2-iminobutanoate/2-iminopropanoate deaminase"/>
    <property type="evidence" value="ECO:0007669"/>
    <property type="project" value="UniProtKB-EC"/>
</dbReference>
<evidence type="ECO:0000313" key="3">
    <source>
        <dbReference type="Proteomes" id="UP000379480"/>
    </source>
</evidence>
<dbReference type="PANTHER" id="PTHR11803:SF58">
    <property type="entry name" value="PROTEIN HMF1-RELATED"/>
    <property type="match status" value="1"/>
</dbReference>
<name>A0A5E7C5D0_PSEFL</name>
<dbReference type="EMBL" id="CABVHY010000011">
    <property type="protein sequence ID" value="VVN99868.1"/>
    <property type="molecule type" value="Genomic_DNA"/>
</dbReference>
<gene>
    <name evidence="2" type="primary">yabJ_3</name>
    <name evidence="2" type="ORF">PS723_02551</name>
</gene>
<dbReference type="GO" id="GO:0005829">
    <property type="term" value="C:cytosol"/>
    <property type="evidence" value="ECO:0007669"/>
    <property type="project" value="TreeGrafter"/>
</dbReference>
<dbReference type="PANTHER" id="PTHR11803">
    <property type="entry name" value="2-IMINOBUTANOATE/2-IMINOPROPANOATE DEAMINASE RIDA"/>
    <property type="match status" value="1"/>
</dbReference>
<protein>
    <submittedName>
        <fullName evidence="2">2-iminobutanoate/2-iminopropanoate deaminase</fullName>
        <ecNumber evidence="2">3.5.99.10</ecNumber>
    </submittedName>
</protein>
<reference evidence="2 3" key="1">
    <citation type="submission" date="2019-09" db="EMBL/GenBank/DDBJ databases">
        <authorList>
            <person name="Chandra G."/>
            <person name="Truman W A."/>
        </authorList>
    </citation>
    <scope>NUCLEOTIDE SEQUENCE [LARGE SCALE GENOMIC DNA]</scope>
    <source>
        <strain evidence="2">PS723</strain>
    </source>
</reference>
<organism evidence="2 3">
    <name type="scientific">Pseudomonas fluorescens</name>
    <dbReference type="NCBI Taxonomy" id="294"/>
    <lineage>
        <taxon>Bacteria</taxon>
        <taxon>Pseudomonadati</taxon>
        <taxon>Pseudomonadota</taxon>
        <taxon>Gammaproteobacteria</taxon>
        <taxon>Pseudomonadales</taxon>
        <taxon>Pseudomonadaceae</taxon>
        <taxon>Pseudomonas</taxon>
    </lineage>
</organism>
<dbReference type="Gene3D" id="3.30.1330.40">
    <property type="entry name" value="RutC-like"/>
    <property type="match status" value="1"/>
</dbReference>
<dbReference type="SUPFAM" id="SSF55298">
    <property type="entry name" value="YjgF-like"/>
    <property type="match status" value="1"/>
</dbReference>
<dbReference type="Proteomes" id="UP000379480">
    <property type="component" value="Unassembled WGS sequence"/>
</dbReference>
<dbReference type="InterPro" id="IPR035959">
    <property type="entry name" value="RutC-like_sf"/>
</dbReference>
<sequence length="71" mass="8077">MDNLKLYTEESGYQMKDILKCTVFLADMSEWSAFNDVYGSYFKKPFPARTAVAVKSLALDARVEIECIASR</sequence>
<proteinExistence type="inferred from homology"/>